<dbReference type="Pfam" id="PF13550">
    <property type="entry name" value="Phage-tail_3"/>
    <property type="match status" value="1"/>
</dbReference>
<evidence type="ECO:0000313" key="3">
    <source>
        <dbReference type="Proteomes" id="UP000465092"/>
    </source>
</evidence>
<name>A0A6B9RNV8_9CAUD</name>
<organism evidence="2 3">
    <name type="scientific">Pectobacterium phage MA12</name>
    <dbReference type="NCBI Taxonomy" id="2686474"/>
    <lineage>
        <taxon>Viruses</taxon>
        <taxon>Duplodnaviria</taxon>
        <taxon>Heunggongvirae</taxon>
        <taxon>Uroviricota</taxon>
        <taxon>Caudoviricetes</taxon>
        <taxon>Casjensviridae</taxon>
        <taxon>Newforgelanevirus</taxon>
        <taxon>Newforgelanevirus MA12</taxon>
    </lineage>
</organism>
<proteinExistence type="predicted"/>
<sequence length="760" mass="83112">MGGKGSKKAVVGYKYFITMHVAICHGEIDAIRGLWWSDKKAWEGTISKPSDGTSATFWETNTGLFGGESSEGGVDGLVEVGFGGRNQQMIGILPNGTYDAAVMPTLGGRVGSYWRPAWPEMACQYRGIAVLFLHGNYIGNNAYMKEVSVDVERFWRDWFPETAQIGGHANPAHIIYESVIDRNWGLGYDVGSLDDATFRAAAQTLFNEGLGLSFVWDSEQDLQAFIDDVKSCIDASFYPNRRSGKWQLKLNRPGDTPKLTITPDNATLTTFTRKSLGETFNEISVKYTNPETEDYVSVTVQDLANIESQGRVVSTTKEYIGVREEGLAVRLGQRDLQVSSATLATAEAICNREAYDIYPGDVVLLTWPEDGIVNLRMRAVEVTVKAGGDDKISMKLVEDVFGQANGSFNGISPPGWVDPRQPATLFDIVQPWEFPFWFVVQGSGISVNSLPTLAAYGTSFAVGTNTDARAVRLFGRQNTPDGPAWVLENIGPQTPTATTTADLAPAPTSVFSIDPGTARLFNNIETTSFLVFIGGGRQEIMLITAVSSDLLTFTVTRGLMDTHPYQWPAGTRVFFMGENGFVADYTQRSLAETVQYRPAMQTSIDQMDVNSVPTSTITMRGRYELPYSVANVRIEGAYWPASINADGVTFEVTWAARNRLLQDAATQVPWDAGSITPEAGTLTHLDVLDAGGTAVVQLRNMTGLAAAVPTDNLTSGTYTVVVWTTRDGRMNFQAFRHTLTIDIPTRDTGYGNSYGFDYGE</sequence>
<dbReference type="EMBL" id="MN692199">
    <property type="protein sequence ID" value="QHI00830.1"/>
    <property type="molecule type" value="Genomic_DNA"/>
</dbReference>
<keyword evidence="3" id="KW-1185">Reference proteome</keyword>
<accession>A0A6B9RNV8</accession>
<feature type="domain" description="Tip attachment protein J" evidence="1">
    <location>
        <begin position="260"/>
        <end position="375"/>
    </location>
</feature>
<gene>
    <name evidence="2" type="ORF">MA12_gp03</name>
</gene>
<dbReference type="InterPro" id="IPR032876">
    <property type="entry name" value="J_dom"/>
</dbReference>
<protein>
    <submittedName>
        <fullName evidence="2">Virion structural protein</fullName>
    </submittedName>
</protein>
<dbReference type="Proteomes" id="UP000465092">
    <property type="component" value="Segment"/>
</dbReference>
<reference evidence="2 3" key="1">
    <citation type="journal article" date="2020" name="Viruses">
        <title>Genomic Characterization, Formulation and Efficacy in Planta of a Siphoviridae and Podoviridae Protection Cocktail against the Bacterial Plant Pathogens Pectobacterium spp.</title>
        <authorList>
            <person name="Zaczek-Moczydlowska M.A."/>
            <person name="Young G.K."/>
            <person name="Trudgett J."/>
            <person name="Fleming C.C."/>
            <person name="Campbell K."/>
            <person name="O'Hanlon R."/>
        </authorList>
    </citation>
    <scope>NUCLEOTIDE SEQUENCE [LARGE SCALE GENOMIC DNA]</scope>
</reference>
<evidence type="ECO:0000313" key="2">
    <source>
        <dbReference type="EMBL" id="QHI00830.1"/>
    </source>
</evidence>
<evidence type="ECO:0000259" key="1">
    <source>
        <dbReference type="Pfam" id="PF13550"/>
    </source>
</evidence>